<dbReference type="GO" id="GO:0004842">
    <property type="term" value="F:ubiquitin-protein transferase activity"/>
    <property type="evidence" value="ECO:0007669"/>
    <property type="project" value="TreeGrafter"/>
</dbReference>
<dbReference type="SUPFAM" id="SSF48403">
    <property type="entry name" value="Ankyrin repeat"/>
    <property type="match status" value="1"/>
</dbReference>
<organism evidence="5 6">
    <name type="scientific">Ophiocordyceps camponoti-floridani</name>
    <dbReference type="NCBI Taxonomy" id="2030778"/>
    <lineage>
        <taxon>Eukaryota</taxon>
        <taxon>Fungi</taxon>
        <taxon>Dikarya</taxon>
        <taxon>Ascomycota</taxon>
        <taxon>Pezizomycotina</taxon>
        <taxon>Sordariomycetes</taxon>
        <taxon>Hypocreomycetidae</taxon>
        <taxon>Hypocreales</taxon>
        <taxon>Ophiocordycipitaceae</taxon>
        <taxon>Ophiocordyceps</taxon>
    </lineage>
</organism>
<dbReference type="Pfam" id="PF12796">
    <property type="entry name" value="Ank_2"/>
    <property type="match status" value="1"/>
</dbReference>
<feature type="repeat" description="ANK" evidence="3">
    <location>
        <begin position="775"/>
        <end position="807"/>
    </location>
</feature>
<feature type="region of interest" description="Disordered" evidence="4">
    <location>
        <begin position="309"/>
        <end position="350"/>
    </location>
</feature>
<keyword evidence="6" id="KW-1185">Reference proteome</keyword>
<proteinExistence type="predicted"/>
<dbReference type="InterPro" id="IPR002110">
    <property type="entry name" value="Ankyrin_rpt"/>
</dbReference>
<evidence type="ECO:0000256" key="4">
    <source>
        <dbReference type="SAM" id="MobiDB-lite"/>
    </source>
</evidence>
<evidence type="ECO:0000256" key="2">
    <source>
        <dbReference type="ARBA" id="ARBA00023043"/>
    </source>
</evidence>
<accession>A0A8H4QEJ9</accession>
<dbReference type="AlphaFoldDB" id="A0A8H4QEJ9"/>
<dbReference type="PANTHER" id="PTHR24171">
    <property type="entry name" value="ANKYRIN REPEAT DOMAIN-CONTAINING PROTEIN 39-RELATED"/>
    <property type="match status" value="1"/>
</dbReference>
<reference evidence="5 6" key="1">
    <citation type="journal article" date="2020" name="G3 (Bethesda)">
        <title>Genetic Underpinnings of Host Manipulation by Ophiocordyceps as Revealed by Comparative Transcriptomics.</title>
        <authorList>
            <person name="Will I."/>
            <person name="Das B."/>
            <person name="Trinh T."/>
            <person name="Brachmann A."/>
            <person name="Ohm R.A."/>
            <person name="de Bekker C."/>
        </authorList>
    </citation>
    <scope>NUCLEOTIDE SEQUENCE [LARGE SCALE GENOMIC DNA]</scope>
    <source>
        <strain evidence="5 6">EC05</strain>
    </source>
</reference>
<protein>
    <submittedName>
        <fullName evidence="5">Bordetella pertussis toxin A</fullName>
    </submittedName>
</protein>
<dbReference type="InterPro" id="IPR036770">
    <property type="entry name" value="Ankyrin_rpt-contain_sf"/>
</dbReference>
<name>A0A8H4QEJ9_9HYPO</name>
<dbReference type="GO" id="GO:0085020">
    <property type="term" value="P:protein K6-linked ubiquitination"/>
    <property type="evidence" value="ECO:0007669"/>
    <property type="project" value="TreeGrafter"/>
</dbReference>
<evidence type="ECO:0000313" key="6">
    <source>
        <dbReference type="Proteomes" id="UP000562929"/>
    </source>
</evidence>
<gene>
    <name evidence="5" type="ORF">GQ602_001610</name>
</gene>
<dbReference type="PROSITE" id="PS50297">
    <property type="entry name" value="ANK_REP_REGION"/>
    <property type="match status" value="1"/>
</dbReference>
<keyword evidence="1" id="KW-0677">Repeat</keyword>
<evidence type="ECO:0000256" key="3">
    <source>
        <dbReference type="PROSITE-ProRule" id="PRU00023"/>
    </source>
</evidence>
<dbReference type="Gene3D" id="3.90.210.10">
    <property type="entry name" value="Heat-Labile Enterotoxin, subunit A"/>
    <property type="match status" value="1"/>
</dbReference>
<dbReference type="OrthoDB" id="539213at2759"/>
<sequence length="870" mass="96768">MGFDATTPPPLPHRNTPNPSPQGTIRASGAEEKVVKYVYLVSSQDIVDMKQAGGIFPSGYAAPQSSPNSMMMEYLSSQELKAYVLTYRDFSDAARAAAADRNAGSNKMRIWKVKTTPNMFPQSSFASIPDGEGERFLALGGVHRGQIMGYYKMGNNPERQRTATIRQGATPKEAGYKYVASRGYKAMTYSKQRHVFASELSDEVRDDIQTLLALPDCRVPGSGRRMRRWTSCVWREGISEAKDLKTGQVSEQAVEEMKVKQALDSSRPAEQRDERIPSQTKDFNLEVEQVSKQGNQNLRAKQPLYASLSSRQGSGKLTSRPNPESNPFNLKDPPLPSENTHISIPSSPEENVEQAVARIDGNELAIMADGIASQLFKDVIRRLRINLPRYFNGAVTTTAALRVELAKVTSIRSWSIGYGSGALLAAVTTSYVWDLVHAWRDEQVSHLDKMAVTMSPFPLAGCSFKAMSDTDAGVLSPAGTSLCFIGDSLLFTPFAPMSVFFRALGSVVDHLEQESVGYIIRRHDAGWKKHYDELQHEIQSEAFRFNVSERYATEQAVIVYGATEQMGMLLAGKRIAHRDEIKKVEAKTLLEIRSILQAMCGRMRYKKLWYRAWLPVTLGHLMRAQAANYTASFLERQTNRTLMELASERDMAVITDFRFPQPASRALEREAAVRDKLKMLTNRLGILKRVDVEKQVESIDMLAEDVLSKIDFSLPDMCNCPVQVDEIELLLSIRNSTTQLEAALLCAASKGYNDVVKHILVKALSTVDINAVDEDGNTALMLAVKGSHASIIDMLLSADADKDAVNKKGETAALISAKADKYHHGPPPRRSRRIDTVMPDNHYTTNQTAFKPKRSRRIDTSMADNAYTLL</sequence>
<comment type="caution">
    <text evidence="5">The sequence shown here is derived from an EMBL/GenBank/DDBJ whole genome shotgun (WGS) entry which is preliminary data.</text>
</comment>
<dbReference type="Gene3D" id="1.25.40.20">
    <property type="entry name" value="Ankyrin repeat-containing domain"/>
    <property type="match status" value="1"/>
</dbReference>
<dbReference type="EMBL" id="JAACLJ010000001">
    <property type="protein sequence ID" value="KAF4595997.1"/>
    <property type="molecule type" value="Genomic_DNA"/>
</dbReference>
<evidence type="ECO:0000256" key="1">
    <source>
        <dbReference type="ARBA" id="ARBA00022737"/>
    </source>
</evidence>
<dbReference type="PROSITE" id="PS50088">
    <property type="entry name" value="ANK_REPEAT"/>
    <property type="match status" value="1"/>
</dbReference>
<feature type="compositionally biased region" description="Polar residues" evidence="4">
    <location>
        <begin position="309"/>
        <end position="328"/>
    </location>
</feature>
<feature type="region of interest" description="Disordered" evidence="4">
    <location>
        <begin position="259"/>
        <end position="282"/>
    </location>
</feature>
<feature type="compositionally biased region" description="Basic and acidic residues" evidence="4">
    <location>
        <begin position="259"/>
        <end position="276"/>
    </location>
</feature>
<dbReference type="Proteomes" id="UP000562929">
    <property type="component" value="Unassembled WGS sequence"/>
</dbReference>
<keyword evidence="2 3" id="KW-0040">ANK repeat</keyword>
<feature type="compositionally biased region" description="Polar residues" evidence="4">
    <location>
        <begin position="337"/>
        <end position="349"/>
    </location>
</feature>
<dbReference type="PANTHER" id="PTHR24171:SF8">
    <property type="entry name" value="BRCA1-ASSOCIATED RING DOMAIN PROTEIN 1"/>
    <property type="match status" value="1"/>
</dbReference>
<dbReference type="SMART" id="SM00248">
    <property type="entry name" value="ANK"/>
    <property type="match status" value="2"/>
</dbReference>
<feature type="region of interest" description="Disordered" evidence="4">
    <location>
        <begin position="1"/>
        <end position="24"/>
    </location>
</feature>
<evidence type="ECO:0000313" key="5">
    <source>
        <dbReference type="EMBL" id="KAF4595997.1"/>
    </source>
</evidence>